<dbReference type="AlphaFoldDB" id="A0A7S9E1N3"/>
<dbReference type="Proteomes" id="UP000594592">
    <property type="component" value="Chromosome"/>
</dbReference>
<reference evidence="1 2" key="1">
    <citation type="submission" date="2020-11" db="EMBL/GenBank/DDBJ databases">
        <title>Whole Genome sequence of MDR strain of Klebsiella pneumoniae K219 isolated from sputum.</title>
        <authorList>
            <person name="Aditi B.P."/>
            <person name="Mahalakshmi K."/>
            <person name="Naveen Kumar V."/>
        </authorList>
    </citation>
    <scope>NUCLEOTIDE SEQUENCE [LARGE SCALE GENOMIC DNA]</scope>
    <source>
        <strain evidence="1 2">K219</strain>
    </source>
</reference>
<dbReference type="EMBL" id="CP064820">
    <property type="protein sequence ID" value="QPG07965.1"/>
    <property type="molecule type" value="Genomic_DNA"/>
</dbReference>
<evidence type="ECO:0000313" key="2">
    <source>
        <dbReference type="Proteomes" id="UP000594592"/>
    </source>
</evidence>
<organism evidence="1 2">
    <name type="scientific">Klebsiella pneumoniae subsp. pneumoniae</name>
    <dbReference type="NCBI Taxonomy" id="72407"/>
    <lineage>
        <taxon>Bacteria</taxon>
        <taxon>Pseudomonadati</taxon>
        <taxon>Pseudomonadota</taxon>
        <taxon>Gammaproteobacteria</taxon>
        <taxon>Enterobacterales</taxon>
        <taxon>Enterobacteriaceae</taxon>
        <taxon>Klebsiella/Raoultella group</taxon>
        <taxon>Klebsiella</taxon>
        <taxon>Klebsiella pneumoniae complex</taxon>
    </lineage>
</organism>
<proteinExistence type="predicted"/>
<gene>
    <name evidence="1" type="ORF">IUJ34_10825</name>
</gene>
<protein>
    <submittedName>
        <fullName evidence="1">Uncharacterized protein</fullName>
    </submittedName>
</protein>
<sequence>MAISRSPMLPRRRPATQTVHRVLMHYAPFGAQQASAFGFAHGVQRALLIQHLALLRRQAGGDCLQQGGFTGAGLADDAEHFSRPQLEGDIAKTFIRGVEMSQVIHSK</sequence>
<accession>A0A7S9E1N3</accession>
<evidence type="ECO:0000313" key="1">
    <source>
        <dbReference type="EMBL" id="QPG07965.1"/>
    </source>
</evidence>
<dbReference type="AntiFam" id="ANF00095">
    <property type="entry name" value="Shadow ORF (opposite ABC transporters)"/>
</dbReference>
<name>A0A7S9E1N3_KLEPN</name>